<dbReference type="InterPro" id="IPR022409">
    <property type="entry name" value="PKD/Chitinase_dom"/>
</dbReference>
<dbReference type="Pfam" id="PF13585">
    <property type="entry name" value="CHU_C"/>
    <property type="match status" value="1"/>
</dbReference>
<feature type="chain" id="PRO_5038450300" evidence="1">
    <location>
        <begin position="20"/>
        <end position="676"/>
    </location>
</feature>
<dbReference type="NCBIfam" id="TIGR04131">
    <property type="entry name" value="Bac_Flav_CTERM"/>
    <property type="match status" value="1"/>
</dbReference>
<dbReference type="RefSeq" id="WP_217792326.1">
    <property type="nucleotide sequence ID" value="NZ_JAHSPG010000012.1"/>
</dbReference>
<evidence type="ECO:0000313" key="4">
    <source>
        <dbReference type="Proteomes" id="UP000812270"/>
    </source>
</evidence>
<dbReference type="InterPro" id="IPR026341">
    <property type="entry name" value="T9SS_type_B"/>
</dbReference>
<gene>
    <name evidence="3" type="ORF">KTO63_15735</name>
</gene>
<keyword evidence="4" id="KW-1185">Reference proteome</keyword>
<dbReference type="EMBL" id="JAHSPG010000012">
    <property type="protein sequence ID" value="MBV4358615.1"/>
    <property type="molecule type" value="Genomic_DNA"/>
</dbReference>
<feature type="signal peptide" evidence="1">
    <location>
        <begin position="1"/>
        <end position="19"/>
    </location>
</feature>
<dbReference type="SMART" id="SM00089">
    <property type="entry name" value="PKD"/>
    <property type="match status" value="1"/>
</dbReference>
<proteinExistence type="predicted"/>
<evidence type="ECO:0000313" key="3">
    <source>
        <dbReference type="EMBL" id="MBV4358615.1"/>
    </source>
</evidence>
<feature type="domain" description="PKD" evidence="2">
    <location>
        <begin position="516"/>
        <end position="552"/>
    </location>
</feature>
<dbReference type="PROSITE" id="PS50093">
    <property type="entry name" value="PKD"/>
    <property type="match status" value="1"/>
</dbReference>
<dbReference type="Proteomes" id="UP000812270">
    <property type="component" value="Unassembled WGS sequence"/>
</dbReference>
<evidence type="ECO:0000256" key="1">
    <source>
        <dbReference type="SAM" id="SignalP"/>
    </source>
</evidence>
<reference evidence="3" key="1">
    <citation type="submission" date="2021-06" db="EMBL/GenBank/DDBJ databases">
        <authorList>
            <person name="Huq M.A."/>
        </authorList>
    </citation>
    <scope>NUCLEOTIDE SEQUENCE</scope>
    <source>
        <strain evidence="3">MAH-26</strain>
    </source>
</reference>
<dbReference type="AlphaFoldDB" id="A0A9E2SEJ7"/>
<accession>A0A9E2SEJ7</accession>
<sequence length="676" mass="73832">MRRVFLLLICCLLLSNVFAQYCTNPGQTPATAFPVCGNSVFQQNTVPLCDTKPIYVPGCEGTGASYSGKNPYWYKFTCFEAGTLAFTITPNADNDDYDWQLFDITGRNPDDVFTTDATTAKAITVSSNWAGTYGKTGASINGVGNYQCASDPVNNVPTFSKMPTLIVGHTYLLLVSHFLDTQSGYGLSFYGGTAVITDTTPPRLKAAYIDCSHTQVNIKLNKRMSCASLAANGSDFILNSSVAAVKGATGANCNGGFDMDSLTVSFDNELPPGNYTISMQKGTDANTLLDICETPIPEGDNLSFTVYPKLPTQMDSLGTLSCAPQTISVFFDHKIICNTVKADGSDFTVTGTYPVTVLSAKAINCDANGVAPQIDVTLSQPLQTTGNFTIVLNNDLNGNTIIDECGQVVPPSSLPFSVKDTVNAAFTYVVGWGCQRDSIQFFQAGANGINQWKWNLDENQSSTIQNPRGLYSVFSSKNIQCIVNNGFCSDTSTQTVLLDNYLKADFEVPLDNCPLEPIQFTDKAVGKNITRNWAFGDNTDDADSSPVHVYSRVLRTTIFTVRYTVTDQYGCTSTIEKPINIYASCIIDVPNAFTPNGDGNNDMLYPLNAVKATNLDFKVYNRWGQLLYSTSDWKRGWDGTFSGQLQQPGMYVWVLSYDDRDSKKHFFKKGTVMLMR</sequence>
<keyword evidence="1" id="KW-0732">Signal</keyword>
<name>A0A9E2SEJ7_9BACT</name>
<organism evidence="3 4">
    <name type="scientific">Pinibacter aurantiacus</name>
    <dbReference type="NCBI Taxonomy" id="2851599"/>
    <lineage>
        <taxon>Bacteria</taxon>
        <taxon>Pseudomonadati</taxon>
        <taxon>Bacteroidota</taxon>
        <taxon>Chitinophagia</taxon>
        <taxon>Chitinophagales</taxon>
        <taxon>Chitinophagaceae</taxon>
        <taxon>Pinibacter</taxon>
    </lineage>
</organism>
<evidence type="ECO:0000259" key="2">
    <source>
        <dbReference type="PROSITE" id="PS50093"/>
    </source>
</evidence>
<dbReference type="CDD" id="cd00146">
    <property type="entry name" value="PKD"/>
    <property type="match status" value="1"/>
</dbReference>
<dbReference type="InterPro" id="IPR000601">
    <property type="entry name" value="PKD_dom"/>
</dbReference>
<comment type="caution">
    <text evidence="3">The sequence shown here is derived from an EMBL/GenBank/DDBJ whole genome shotgun (WGS) entry which is preliminary data.</text>
</comment>
<protein>
    <submittedName>
        <fullName evidence="3">Gliding motility-associated C-terminal domain-containing protein</fullName>
    </submittedName>
</protein>